<comment type="caution">
    <text evidence="4">The sequence shown here is derived from an EMBL/GenBank/DDBJ whole genome shotgun (WGS) entry which is preliminary data.</text>
</comment>
<dbReference type="Gramene" id="PRQ56288">
    <property type="protein sequence ID" value="PRQ56288"/>
    <property type="gene ID" value="RchiOBHm_Chr1g0334121"/>
</dbReference>
<dbReference type="OMA" id="YEDNVIC"/>
<dbReference type="InterPro" id="IPR051419">
    <property type="entry name" value="Lys/N-term_MeTrsfase_sf"/>
</dbReference>
<accession>A0A2P6SC72</accession>
<proteinExistence type="inferred from homology"/>
<dbReference type="EMBL" id="PDCK01000039">
    <property type="protein sequence ID" value="PRQ56288.1"/>
    <property type="molecule type" value="Genomic_DNA"/>
</dbReference>
<dbReference type="InterPro" id="IPR029063">
    <property type="entry name" value="SAM-dependent_MTases_sf"/>
</dbReference>
<dbReference type="OrthoDB" id="411785at2759"/>
<dbReference type="PANTHER" id="PTHR12176:SF59">
    <property type="entry name" value="METHYLTRANSFERASE DOMAIN-CONTAINING PROTEIN-RELATED"/>
    <property type="match status" value="1"/>
</dbReference>
<dbReference type="Proteomes" id="UP000238479">
    <property type="component" value="Chromosome 1"/>
</dbReference>
<name>A0A2P6SC72_ROSCH</name>
<keyword evidence="2 4" id="KW-0489">Methyltransferase</keyword>
<gene>
    <name evidence="4" type="ORF">RchiOBHm_Chr1g0334121</name>
</gene>
<dbReference type="Gene3D" id="3.40.50.150">
    <property type="entry name" value="Vaccinia Virus protein VP39"/>
    <property type="match status" value="1"/>
</dbReference>
<keyword evidence="5" id="KW-1185">Reference proteome</keyword>
<dbReference type="GO" id="GO:0032259">
    <property type="term" value="P:methylation"/>
    <property type="evidence" value="ECO:0007669"/>
    <property type="project" value="UniProtKB-KW"/>
</dbReference>
<dbReference type="GO" id="GO:0008168">
    <property type="term" value="F:methyltransferase activity"/>
    <property type="evidence" value="ECO:0007669"/>
    <property type="project" value="UniProtKB-KW"/>
</dbReference>
<sequence>MAILDETTFEMINPSRFTTFTFPNPCDSTATSLLRVAVLDSPFQPPADPPRVAAMLVPKHRHSDWIFSTHSGHLHLLLSSPGISRLILIGDSSHHSPPIYRRPLKNDDTSCDDELAVSLKPLFLALSPKSCFKHGIPEIPILSYEDNLISSLVLEKCVGSLVGEMVVEDVEIDVGGEVSTREFRRRLRFKRMPNLIQTEVRIVPKMGFGLDCVGIGQVEFRLDDSVLVHSYLVPMVASLNLAAPYIEGRIQSGVRPKALCLGVGGGALLGFLRTQLGFQVVGVEADEEVLRVSRRYFGLDDREHIKVCVGDALEFIDKLAGACEVEVGCDVGRGNDVDTKFDVIMVDLDSSDAWDGLMAPPLEFVQKHVLLSARSILSENGILAINVIPPNTSFYKTLIHGFRDVFNELYEIDVGNGENFILIAVTSPLMPSSDCENCFLIKLGKAISGAYLNSIKKI</sequence>
<dbReference type="STRING" id="74649.A0A2P6SC72"/>
<evidence type="ECO:0000313" key="5">
    <source>
        <dbReference type="Proteomes" id="UP000238479"/>
    </source>
</evidence>
<dbReference type="AlphaFoldDB" id="A0A2P6SC72"/>
<evidence type="ECO:0000256" key="1">
    <source>
        <dbReference type="ARBA" id="ARBA00008361"/>
    </source>
</evidence>
<keyword evidence="3 4" id="KW-0808">Transferase</keyword>
<protein>
    <submittedName>
        <fullName evidence="4">Putative S-adenosyl-L-methionine-dependent methyltransferase</fullName>
    </submittedName>
</protein>
<comment type="similarity">
    <text evidence="1">Belongs to the methyltransferase superfamily.</text>
</comment>
<evidence type="ECO:0000313" key="4">
    <source>
        <dbReference type="EMBL" id="PRQ56288.1"/>
    </source>
</evidence>
<reference evidence="4 5" key="1">
    <citation type="journal article" date="2018" name="Nat. Genet.">
        <title>The Rosa genome provides new insights in the design of modern roses.</title>
        <authorList>
            <person name="Bendahmane M."/>
        </authorList>
    </citation>
    <scope>NUCLEOTIDE SEQUENCE [LARGE SCALE GENOMIC DNA]</scope>
    <source>
        <strain evidence="5">cv. Old Blush</strain>
    </source>
</reference>
<dbReference type="CDD" id="cd02440">
    <property type="entry name" value="AdoMet_MTases"/>
    <property type="match status" value="1"/>
</dbReference>
<organism evidence="4 5">
    <name type="scientific">Rosa chinensis</name>
    <name type="common">China rose</name>
    <dbReference type="NCBI Taxonomy" id="74649"/>
    <lineage>
        <taxon>Eukaryota</taxon>
        <taxon>Viridiplantae</taxon>
        <taxon>Streptophyta</taxon>
        <taxon>Embryophyta</taxon>
        <taxon>Tracheophyta</taxon>
        <taxon>Spermatophyta</taxon>
        <taxon>Magnoliopsida</taxon>
        <taxon>eudicotyledons</taxon>
        <taxon>Gunneridae</taxon>
        <taxon>Pentapetalae</taxon>
        <taxon>rosids</taxon>
        <taxon>fabids</taxon>
        <taxon>Rosales</taxon>
        <taxon>Rosaceae</taxon>
        <taxon>Rosoideae</taxon>
        <taxon>Rosoideae incertae sedis</taxon>
        <taxon>Rosa</taxon>
    </lineage>
</organism>
<evidence type="ECO:0000256" key="3">
    <source>
        <dbReference type="ARBA" id="ARBA00022679"/>
    </source>
</evidence>
<evidence type="ECO:0000256" key="2">
    <source>
        <dbReference type="ARBA" id="ARBA00022603"/>
    </source>
</evidence>
<dbReference type="PANTHER" id="PTHR12176">
    <property type="entry name" value="SAM-DEPENDENT METHYLTRANSFERASE SUPERFAMILY PROTEIN"/>
    <property type="match status" value="1"/>
</dbReference>
<dbReference type="SUPFAM" id="SSF53335">
    <property type="entry name" value="S-adenosyl-L-methionine-dependent methyltransferases"/>
    <property type="match status" value="1"/>
</dbReference>